<dbReference type="EMBL" id="JANBVB010002553">
    <property type="protein sequence ID" value="KAJ2884228.1"/>
    <property type="molecule type" value="Genomic_DNA"/>
</dbReference>
<organism evidence="1 2">
    <name type="scientific">Coemansia aciculifera</name>
    <dbReference type="NCBI Taxonomy" id="417176"/>
    <lineage>
        <taxon>Eukaryota</taxon>
        <taxon>Fungi</taxon>
        <taxon>Fungi incertae sedis</taxon>
        <taxon>Zoopagomycota</taxon>
        <taxon>Kickxellomycotina</taxon>
        <taxon>Kickxellomycetes</taxon>
        <taxon>Kickxellales</taxon>
        <taxon>Kickxellaceae</taxon>
        <taxon>Coemansia</taxon>
    </lineage>
</organism>
<protein>
    <submittedName>
        <fullName evidence="1">Uncharacterized protein</fullName>
    </submittedName>
</protein>
<dbReference type="Proteomes" id="UP001139981">
    <property type="component" value="Unassembled WGS sequence"/>
</dbReference>
<proteinExistence type="predicted"/>
<sequence length="364" mass="40146">TTVEEEEETVDDDAWESGVDASMTFVYTGEHAFPGLAPALPKREEDEGEEEEEEPARHLVRAMDEDMPSAYEHGVGVDISRGVVLAPRGLSGMQYDSRLLQRMYHGDDSSCERPLWMSGDPRDSASKTLVYKYRDLLFVLLGPPEPSLSSSSSLPPPSMPSSSSAGRQRRRGKRQQQQQGWKEEGVEKTLRFSGDEARAIEAVVLSYAASLQAATARDARDVVAQRRSEVVLAERRRIPPYVFQSNQRHLTLTNFSGQMVALNRSYAGFHSFKDEEAEEGSSDQRGGGNNTVRRPSALLLSVVNAEIGNNRSACVCVRMQDKGWVTALAQRDDGVCFCVIDQPNATLADAVTFSQNLKNRAAAN</sequence>
<reference evidence="1" key="1">
    <citation type="submission" date="2022-07" db="EMBL/GenBank/DDBJ databases">
        <title>Phylogenomic reconstructions and comparative analyses of Kickxellomycotina fungi.</title>
        <authorList>
            <person name="Reynolds N.K."/>
            <person name="Stajich J.E."/>
            <person name="Barry K."/>
            <person name="Grigoriev I.V."/>
            <person name="Crous P."/>
            <person name="Smith M.E."/>
        </authorList>
    </citation>
    <scope>NUCLEOTIDE SEQUENCE</scope>
    <source>
        <strain evidence="1">CBS 190363</strain>
    </source>
</reference>
<evidence type="ECO:0000313" key="2">
    <source>
        <dbReference type="Proteomes" id="UP001139981"/>
    </source>
</evidence>
<keyword evidence="2" id="KW-1185">Reference proteome</keyword>
<feature type="non-terminal residue" evidence="1">
    <location>
        <position position="364"/>
    </location>
</feature>
<name>A0ACC1LVL1_9FUNG</name>
<evidence type="ECO:0000313" key="1">
    <source>
        <dbReference type="EMBL" id="KAJ2884228.1"/>
    </source>
</evidence>
<feature type="non-terminal residue" evidence="1">
    <location>
        <position position="1"/>
    </location>
</feature>
<gene>
    <name evidence="1" type="ORF">IWW38_005452</name>
</gene>
<accession>A0ACC1LVL1</accession>
<comment type="caution">
    <text evidence="1">The sequence shown here is derived from an EMBL/GenBank/DDBJ whole genome shotgun (WGS) entry which is preliminary data.</text>
</comment>